<evidence type="ECO:0000313" key="3">
    <source>
        <dbReference type="Proteomes" id="UP000765509"/>
    </source>
</evidence>
<keyword evidence="3" id="KW-1185">Reference proteome</keyword>
<feature type="region of interest" description="Disordered" evidence="1">
    <location>
        <begin position="51"/>
        <end position="86"/>
    </location>
</feature>
<organism evidence="2 3">
    <name type="scientific">Austropuccinia psidii MF-1</name>
    <dbReference type="NCBI Taxonomy" id="1389203"/>
    <lineage>
        <taxon>Eukaryota</taxon>
        <taxon>Fungi</taxon>
        <taxon>Dikarya</taxon>
        <taxon>Basidiomycota</taxon>
        <taxon>Pucciniomycotina</taxon>
        <taxon>Pucciniomycetes</taxon>
        <taxon>Pucciniales</taxon>
        <taxon>Sphaerophragmiaceae</taxon>
        <taxon>Austropuccinia</taxon>
    </lineage>
</organism>
<proteinExistence type="predicted"/>
<accession>A0A9Q3KKD2</accession>
<evidence type="ECO:0000313" key="2">
    <source>
        <dbReference type="EMBL" id="MBW0582121.1"/>
    </source>
</evidence>
<dbReference type="EMBL" id="AVOT02111673">
    <property type="protein sequence ID" value="MBW0582121.1"/>
    <property type="molecule type" value="Genomic_DNA"/>
</dbReference>
<name>A0A9Q3KKD2_9BASI</name>
<sequence>MELQKKEEARLKYQTPGRISHQSSAIDFISSRIKVKRTSSKNQANIEHMLHSGLTPNPVTSTNLCSPVPSTEIPHHQILPQPSKSW</sequence>
<dbReference type="Proteomes" id="UP000765509">
    <property type="component" value="Unassembled WGS sequence"/>
</dbReference>
<feature type="compositionally biased region" description="Polar residues" evidence="1">
    <location>
        <begin position="54"/>
        <end position="69"/>
    </location>
</feature>
<dbReference type="AlphaFoldDB" id="A0A9Q3KKD2"/>
<gene>
    <name evidence="2" type="ORF">O181_121836</name>
</gene>
<protein>
    <submittedName>
        <fullName evidence="2">Uncharacterized protein</fullName>
    </submittedName>
</protein>
<reference evidence="2" key="1">
    <citation type="submission" date="2021-03" db="EMBL/GenBank/DDBJ databases">
        <title>Draft genome sequence of rust myrtle Austropuccinia psidii MF-1, a brazilian biotype.</title>
        <authorList>
            <person name="Quecine M.C."/>
            <person name="Pachon D.M.R."/>
            <person name="Bonatelli M.L."/>
            <person name="Correr F.H."/>
            <person name="Franceschini L.M."/>
            <person name="Leite T.F."/>
            <person name="Margarido G.R.A."/>
            <person name="Almeida C.A."/>
            <person name="Ferrarezi J.A."/>
            <person name="Labate C.A."/>
        </authorList>
    </citation>
    <scope>NUCLEOTIDE SEQUENCE</scope>
    <source>
        <strain evidence="2">MF-1</strain>
    </source>
</reference>
<comment type="caution">
    <text evidence="2">The sequence shown here is derived from an EMBL/GenBank/DDBJ whole genome shotgun (WGS) entry which is preliminary data.</text>
</comment>
<evidence type="ECO:0000256" key="1">
    <source>
        <dbReference type="SAM" id="MobiDB-lite"/>
    </source>
</evidence>